<protein>
    <submittedName>
        <fullName evidence="6">Di-copper centre-containing protein</fullName>
    </submittedName>
</protein>
<proteinExistence type="predicted"/>
<dbReference type="AlphaFoldDB" id="A0A137P4K7"/>
<dbReference type="Gene3D" id="1.10.1280.10">
    <property type="entry name" value="Di-copper center containing domain from catechol oxidase"/>
    <property type="match status" value="1"/>
</dbReference>
<sequence length="387" mass="44843">MKFTSIVCALIGLSAASALECDRLFARPNIHKISQDRLNRYINAVKKLNEGPRPTKWDGFARKHVALYDQIHSNPQFLAWHRIFLHEVEEELRKIDSEVRIPYWDWTVYNSNMNDDPVWNIFGRWGENNNEMCVRQGIFSDFRVLYGDDPNSNGRCLKRNSRFDDSFGGSKELINHFISSRDNVYFFDFLEANPHALLHNGIGQEFQGHASPADPIFFSHHAFIDKIWFDRQNRLPQTTLEYPLRDNTKIPGYNKQIWEAYDPFGMCYTYVPDNFSWDSSVRMQSVSVNRNEIPRYVPLTHSNSTSSGIPTDEEKQEHAHKYITEGIIAPDVNNGAKQCYDGSNTIPVGKVLDLKYIQMMKYDEADSRTKQREAAQIISEINARCLA</sequence>
<evidence type="ECO:0000313" key="7">
    <source>
        <dbReference type="Proteomes" id="UP000070444"/>
    </source>
</evidence>
<dbReference type="InterPro" id="IPR008922">
    <property type="entry name" value="Di-copper_centre_dom_sf"/>
</dbReference>
<organism evidence="6 7">
    <name type="scientific">Conidiobolus coronatus (strain ATCC 28846 / CBS 209.66 / NRRL 28638)</name>
    <name type="common">Delacroixia coronata</name>
    <dbReference type="NCBI Taxonomy" id="796925"/>
    <lineage>
        <taxon>Eukaryota</taxon>
        <taxon>Fungi</taxon>
        <taxon>Fungi incertae sedis</taxon>
        <taxon>Zoopagomycota</taxon>
        <taxon>Entomophthoromycotina</taxon>
        <taxon>Entomophthoromycetes</taxon>
        <taxon>Entomophthorales</taxon>
        <taxon>Ancylistaceae</taxon>
        <taxon>Conidiobolus</taxon>
    </lineage>
</organism>
<evidence type="ECO:0000256" key="2">
    <source>
        <dbReference type="ARBA" id="ARBA00023008"/>
    </source>
</evidence>
<gene>
    <name evidence="6" type="ORF">CONCODRAFT_79086</name>
</gene>
<evidence type="ECO:0000259" key="4">
    <source>
        <dbReference type="PROSITE" id="PS00497"/>
    </source>
</evidence>
<reference evidence="6 7" key="1">
    <citation type="journal article" date="2015" name="Genome Biol. Evol.">
        <title>Phylogenomic analyses indicate that early fungi evolved digesting cell walls of algal ancestors of land plants.</title>
        <authorList>
            <person name="Chang Y."/>
            <person name="Wang S."/>
            <person name="Sekimoto S."/>
            <person name="Aerts A.L."/>
            <person name="Choi C."/>
            <person name="Clum A."/>
            <person name="LaButti K.M."/>
            <person name="Lindquist E.A."/>
            <person name="Yee Ngan C."/>
            <person name="Ohm R.A."/>
            <person name="Salamov A.A."/>
            <person name="Grigoriev I.V."/>
            <person name="Spatafora J.W."/>
            <person name="Berbee M.L."/>
        </authorList>
    </citation>
    <scope>NUCLEOTIDE SEQUENCE [LARGE SCALE GENOMIC DNA]</scope>
    <source>
        <strain evidence="6 7">NRRL 28638</strain>
    </source>
</reference>
<name>A0A137P4K7_CONC2</name>
<dbReference type="GO" id="GO:0046872">
    <property type="term" value="F:metal ion binding"/>
    <property type="evidence" value="ECO:0007669"/>
    <property type="project" value="UniProtKB-KW"/>
</dbReference>
<dbReference type="EMBL" id="KQ964518">
    <property type="protein sequence ID" value="KXN69935.1"/>
    <property type="molecule type" value="Genomic_DNA"/>
</dbReference>
<dbReference type="SUPFAM" id="SSF48056">
    <property type="entry name" value="Di-copper centre-containing domain"/>
    <property type="match status" value="1"/>
</dbReference>
<feature type="domain" description="Tyrosinase copper-binding" evidence="4">
    <location>
        <begin position="72"/>
        <end position="89"/>
    </location>
</feature>
<dbReference type="PANTHER" id="PTHR11474">
    <property type="entry name" value="TYROSINASE FAMILY MEMBER"/>
    <property type="match status" value="1"/>
</dbReference>
<dbReference type="PANTHER" id="PTHR11474:SF126">
    <property type="entry name" value="TYROSINASE-LIKE PROTEIN TYR-1-RELATED"/>
    <property type="match status" value="1"/>
</dbReference>
<dbReference type="STRING" id="796925.A0A137P4K7"/>
<evidence type="ECO:0000256" key="3">
    <source>
        <dbReference type="SAM" id="SignalP"/>
    </source>
</evidence>
<dbReference type="InterPro" id="IPR002227">
    <property type="entry name" value="Tyrosinase_Cu-bd"/>
</dbReference>
<dbReference type="Pfam" id="PF00264">
    <property type="entry name" value="Tyrosinase"/>
    <property type="match status" value="1"/>
</dbReference>
<keyword evidence="3" id="KW-0732">Signal</keyword>
<dbReference type="GO" id="GO:0016491">
    <property type="term" value="F:oxidoreductase activity"/>
    <property type="evidence" value="ECO:0007669"/>
    <property type="project" value="InterPro"/>
</dbReference>
<feature type="domain" description="Tyrosinase copper-binding" evidence="5">
    <location>
        <begin position="214"/>
        <end position="225"/>
    </location>
</feature>
<evidence type="ECO:0000259" key="5">
    <source>
        <dbReference type="PROSITE" id="PS00498"/>
    </source>
</evidence>
<dbReference type="Proteomes" id="UP000070444">
    <property type="component" value="Unassembled WGS sequence"/>
</dbReference>
<keyword evidence="1" id="KW-0479">Metal-binding</keyword>
<dbReference type="PROSITE" id="PS00498">
    <property type="entry name" value="TYROSINASE_2"/>
    <property type="match status" value="1"/>
</dbReference>
<dbReference type="InterPro" id="IPR050316">
    <property type="entry name" value="Tyrosinase/Hemocyanin"/>
</dbReference>
<dbReference type="PRINTS" id="PR00092">
    <property type="entry name" value="TYROSINASE"/>
</dbReference>
<evidence type="ECO:0000313" key="6">
    <source>
        <dbReference type="EMBL" id="KXN69935.1"/>
    </source>
</evidence>
<dbReference type="PROSITE" id="PS00497">
    <property type="entry name" value="TYROSINASE_1"/>
    <property type="match status" value="1"/>
</dbReference>
<keyword evidence="2" id="KW-0186">Copper</keyword>
<feature type="chain" id="PRO_5007294383" evidence="3">
    <location>
        <begin position="19"/>
        <end position="387"/>
    </location>
</feature>
<keyword evidence="7" id="KW-1185">Reference proteome</keyword>
<evidence type="ECO:0000256" key="1">
    <source>
        <dbReference type="ARBA" id="ARBA00022723"/>
    </source>
</evidence>
<feature type="signal peptide" evidence="3">
    <location>
        <begin position="1"/>
        <end position="18"/>
    </location>
</feature>
<accession>A0A137P4K7</accession>
<dbReference type="OrthoDB" id="6132182at2759"/>